<dbReference type="InterPro" id="IPR025714">
    <property type="entry name" value="Methyltranfer_dom"/>
</dbReference>
<feature type="domain" description="Methyltransferase" evidence="2">
    <location>
        <begin position="60"/>
        <end position="171"/>
    </location>
</feature>
<organism evidence="3 4">
    <name type="scientific">Fodinibius salsisoli</name>
    <dbReference type="NCBI Taxonomy" id="2820877"/>
    <lineage>
        <taxon>Bacteria</taxon>
        <taxon>Pseudomonadati</taxon>
        <taxon>Balneolota</taxon>
        <taxon>Balneolia</taxon>
        <taxon>Balneolales</taxon>
        <taxon>Balneolaceae</taxon>
        <taxon>Fodinibius</taxon>
    </lineage>
</organism>
<dbReference type="Proteomes" id="UP001207918">
    <property type="component" value="Unassembled WGS sequence"/>
</dbReference>
<dbReference type="GO" id="GO:0032259">
    <property type="term" value="P:methylation"/>
    <property type="evidence" value="ECO:0007669"/>
    <property type="project" value="UniProtKB-KW"/>
</dbReference>
<sequence length="224" mass="24977">MSLTKNHMESLRKGKWLLLRIVRPYLGVFLLIMTTTTISCAQSVDEDAKWLIEELNIQQEDVVAEMGSGNGRLTMEVARHVGPSGHVYSSELGADSVQYLQDVVNKAEVSNVTVVEGHPTKTNLPKECCNVLFMRRVYHHFDDPAAMNKSIWQSLKPGGRVAIIDFAPSGTERSDPEERDCSSFEHHGVTKETVVEELKNAGFQLVSAEERSGGDIYVVVQKME</sequence>
<reference evidence="3 4" key="1">
    <citation type="submission" date="2021-03" db="EMBL/GenBank/DDBJ databases">
        <title>Aliifodinibius sp. nov., a new bacterium isolated from saline soil.</title>
        <authorList>
            <person name="Galisteo C."/>
            <person name="De La Haba R."/>
            <person name="Sanchez-Porro C."/>
            <person name="Ventosa A."/>
        </authorList>
    </citation>
    <scope>NUCLEOTIDE SEQUENCE [LARGE SCALE GENOMIC DNA]</scope>
    <source>
        <strain evidence="3 4">1BSP15-2V2</strain>
    </source>
</reference>
<dbReference type="GO" id="GO:0008168">
    <property type="term" value="F:methyltransferase activity"/>
    <property type="evidence" value="ECO:0007669"/>
    <property type="project" value="UniProtKB-KW"/>
</dbReference>
<dbReference type="CDD" id="cd02440">
    <property type="entry name" value="AdoMet_MTases"/>
    <property type="match status" value="1"/>
</dbReference>
<evidence type="ECO:0000259" key="2">
    <source>
        <dbReference type="Pfam" id="PF13847"/>
    </source>
</evidence>
<dbReference type="Pfam" id="PF13847">
    <property type="entry name" value="Methyltransf_31"/>
    <property type="match status" value="1"/>
</dbReference>
<protein>
    <submittedName>
        <fullName evidence="3">Methyltransferase domain-containing protein</fullName>
    </submittedName>
</protein>
<keyword evidence="4" id="KW-1185">Reference proteome</keyword>
<dbReference type="PANTHER" id="PTHR43861:SF3">
    <property type="entry name" value="PUTATIVE (AFU_ORTHOLOGUE AFUA_2G14390)-RELATED"/>
    <property type="match status" value="1"/>
</dbReference>
<dbReference type="InterPro" id="IPR029063">
    <property type="entry name" value="SAM-dependent_MTases_sf"/>
</dbReference>
<evidence type="ECO:0000313" key="4">
    <source>
        <dbReference type="Proteomes" id="UP001207918"/>
    </source>
</evidence>
<evidence type="ECO:0000313" key="3">
    <source>
        <dbReference type="EMBL" id="MCW9705474.1"/>
    </source>
</evidence>
<evidence type="ECO:0000256" key="1">
    <source>
        <dbReference type="ARBA" id="ARBA00022679"/>
    </source>
</evidence>
<dbReference type="SUPFAM" id="SSF53335">
    <property type="entry name" value="S-adenosyl-L-methionine-dependent methyltransferases"/>
    <property type="match status" value="1"/>
</dbReference>
<comment type="caution">
    <text evidence="3">The sequence shown here is derived from an EMBL/GenBank/DDBJ whole genome shotgun (WGS) entry which is preliminary data.</text>
</comment>
<dbReference type="EMBL" id="JAGGJA010000001">
    <property type="protein sequence ID" value="MCW9705474.1"/>
    <property type="molecule type" value="Genomic_DNA"/>
</dbReference>
<dbReference type="Gene3D" id="3.40.50.150">
    <property type="entry name" value="Vaccinia Virus protein VP39"/>
    <property type="match status" value="1"/>
</dbReference>
<keyword evidence="3" id="KW-0489">Methyltransferase</keyword>
<keyword evidence="1" id="KW-0808">Transferase</keyword>
<name>A0ABT3PJW3_9BACT</name>
<accession>A0ABT3PJW3</accession>
<proteinExistence type="predicted"/>
<dbReference type="PANTHER" id="PTHR43861">
    <property type="entry name" value="TRANS-ACONITATE 2-METHYLTRANSFERASE-RELATED"/>
    <property type="match status" value="1"/>
</dbReference>
<dbReference type="RefSeq" id="WP_265764138.1">
    <property type="nucleotide sequence ID" value="NZ_JAGGJA010000001.1"/>
</dbReference>
<gene>
    <name evidence="3" type="ORF">J6I44_01345</name>
</gene>